<keyword evidence="4" id="KW-0143">Chaperone</keyword>
<dbReference type="AlphaFoldDB" id="A0A317L225"/>
<protein>
    <recommendedName>
        <fullName evidence="4">Flagellar assembly factor FliW</fullName>
    </recommendedName>
</protein>
<comment type="subunit">
    <text evidence="4">Interacts with translational regulator CsrA and flagellin(s).</text>
</comment>
<gene>
    <name evidence="4" type="primary">fliW</name>
    <name evidence="5" type="ORF">DLJ74_04775</name>
</gene>
<comment type="caution">
    <text evidence="5">The sequence shown here is derived from an EMBL/GenBank/DDBJ whole genome shotgun (WGS) entry which is preliminary data.</text>
</comment>
<keyword evidence="3 4" id="KW-0810">Translation regulation</keyword>
<name>A0A317L225_9BACI</name>
<evidence type="ECO:0000256" key="4">
    <source>
        <dbReference type="HAMAP-Rule" id="MF_01185"/>
    </source>
</evidence>
<dbReference type="PANTHER" id="PTHR39190:SF1">
    <property type="entry name" value="FLAGELLAR ASSEMBLY FACTOR FLIW"/>
    <property type="match status" value="1"/>
</dbReference>
<keyword evidence="2 4" id="KW-1005">Bacterial flagellum biogenesis</keyword>
<evidence type="ECO:0000313" key="5">
    <source>
        <dbReference type="EMBL" id="PWU69304.1"/>
    </source>
</evidence>
<dbReference type="Proteomes" id="UP000245624">
    <property type="component" value="Unassembled WGS sequence"/>
</dbReference>
<dbReference type="PANTHER" id="PTHR39190">
    <property type="entry name" value="FLAGELLAR ASSEMBLY FACTOR FLIW"/>
    <property type="match status" value="1"/>
</dbReference>
<dbReference type="OrthoDB" id="9801235at2"/>
<comment type="similarity">
    <text evidence="4">Belongs to the FliW family.</text>
</comment>
<reference evidence="5 6" key="1">
    <citation type="submission" date="2018-05" db="EMBL/GenBank/DDBJ databases">
        <title>Genomic analysis of Gracilibacillus dipsosauri DD1 reveals novel features of a salt-tolerant amylase.</title>
        <authorList>
            <person name="Deutch C.E."/>
            <person name="Yang S."/>
        </authorList>
    </citation>
    <scope>NUCLEOTIDE SEQUENCE [LARGE SCALE GENOMIC DNA]</scope>
    <source>
        <strain evidence="5 6">DD1</strain>
    </source>
</reference>
<evidence type="ECO:0000313" key="6">
    <source>
        <dbReference type="Proteomes" id="UP000245624"/>
    </source>
</evidence>
<evidence type="ECO:0000256" key="2">
    <source>
        <dbReference type="ARBA" id="ARBA00022795"/>
    </source>
</evidence>
<comment type="subcellular location">
    <subcellularLocation>
        <location evidence="4">Cytoplasm</location>
    </subcellularLocation>
</comment>
<dbReference type="SUPFAM" id="SSF141457">
    <property type="entry name" value="BH3618-like"/>
    <property type="match status" value="1"/>
</dbReference>
<keyword evidence="5" id="KW-0282">Flagellum</keyword>
<dbReference type="GO" id="GO:0006417">
    <property type="term" value="P:regulation of translation"/>
    <property type="evidence" value="ECO:0007669"/>
    <property type="project" value="UniProtKB-KW"/>
</dbReference>
<keyword evidence="5" id="KW-0966">Cell projection</keyword>
<keyword evidence="6" id="KW-1185">Reference proteome</keyword>
<dbReference type="InterPro" id="IPR003775">
    <property type="entry name" value="Flagellar_assembly_factor_FliW"/>
</dbReference>
<dbReference type="HAMAP" id="MF_01185">
    <property type="entry name" value="FliW"/>
    <property type="match status" value="1"/>
</dbReference>
<keyword evidence="5" id="KW-0969">Cilium</keyword>
<organism evidence="5 6">
    <name type="scientific">Gracilibacillus dipsosauri</name>
    <dbReference type="NCBI Taxonomy" id="178340"/>
    <lineage>
        <taxon>Bacteria</taxon>
        <taxon>Bacillati</taxon>
        <taxon>Bacillota</taxon>
        <taxon>Bacilli</taxon>
        <taxon>Bacillales</taxon>
        <taxon>Bacillaceae</taxon>
        <taxon>Gracilibacillus</taxon>
    </lineage>
</organism>
<proteinExistence type="inferred from homology"/>
<dbReference type="EMBL" id="QGTD01000005">
    <property type="protein sequence ID" value="PWU69304.1"/>
    <property type="molecule type" value="Genomic_DNA"/>
</dbReference>
<dbReference type="NCBIfam" id="NF009793">
    <property type="entry name" value="PRK13285.1-1"/>
    <property type="match status" value="1"/>
</dbReference>
<dbReference type="RefSeq" id="WP_054859878.1">
    <property type="nucleotide sequence ID" value="NZ_QGTD01000005.1"/>
</dbReference>
<keyword evidence="1 4" id="KW-0963">Cytoplasm</keyword>
<dbReference type="Gene3D" id="2.30.290.10">
    <property type="entry name" value="BH3618-like"/>
    <property type="match status" value="1"/>
</dbReference>
<dbReference type="InterPro" id="IPR024046">
    <property type="entry name" value="Flagellar_assmbl_FliW_dom_sf"/>
</dbReference>
<sequence>MRIETKYFGVVEIKEEDIIRFPQGIPGFLDEKDFVLLNFEESGLFQVLQSIHQQNPAFVVIDPFLFVEDYQFKLDDATINQLSIEKKEEVRALSIVTVREPLTTSTANLQAPVIINQSNKQAKQLVTMHSKYTTREAIFQQSSNTKEA</sequence>
<accession>A0A317L225</accession>
<dbReference type="Pfam" id="PF02623">
    <property type="entry name" value="FliW"/>
    <property type="match status" value="1"/>
</dbReference>
<evidence type="ECO:0000256" key="3">
    <source>
        <dbReference type="ARBA" id="ARBA00022845"/>
    </source>
</evidence>
<dbReference type="GO" id="GO:0044780">
    <property type="term" value="P:bacterial-type flagellum assembly"/>
    <property type="evidence" value="ECO:0007669"/>
    <property type="project" value="UniProtKB-UniRule"/>
</dbReference>
<evidence type="ECO:0000256" key="1">
    <source>
        <dbReference type="ARBA" id="ARBA00022490"/>
    </source>
</evidence>
<comment type="function">
    <text evidence="4">Acts as an anti-CsrA protein, binds CsrA and prevents it from repressing translation of its target genes, one of which is flagellin. Binds to flagellin and participates in the assembly of the flagellum.</text>
</comment>
<dbReference type="GO" id="GO:0005737">
    <property type="term" value="C:cytoplasm"/>
    <property type="evidence" value="ECO:0007669"/>
    <property type="project" value="UniProtKB-SubCell"/>
</dbReference>